<dbReference type="NCBIfam" id="TIGR04141">
    <property type="entry name" value="TIGR04141 family sporadically distributed protein"/>
    <property type="match status" value="1"/>
</dbReference>
<reference evidence="1" key="2">
    <citation type="submission" date="2021-04" db="EMBL/GenBank/DDBJ databases">
        <authorList>
            <person name="Gilroy R."/>
        </authorList>
    </citation>
    <scope>NUCLEOTIDE SEQUENCE</scope>
    <source>
        <strain evidence="1">ChiHjej12B11-9195</strain>
    </source>
</reference>
<dbReference type="InterPro" id="IPR026487">
    <property type="entry name" value="CHP04141"/>
</dbReference>
<evidence type="ECO:0000313" key="1">
    <source>
        <dbReference type="EMBL" id="HIY95564.1"/>
    </source>
</evidence>
<gene>
    <name evidence="1" type="ORF">H9821_07895</name>
</gene>
<feature type="non-terminal residue" evidence="1">
    <location>
        <position position="413"/>
    </location>
</feature>
<protein>
    <submittedName>
        <fullName evidence="1">TIGR04141 family sporadically distributed protein</fullName>
    </submittedName>
</protein>
<sequence length="413" mass="47265">MQLNIYKIEEYDLDFKDIVISFLEGIGEIHFQNKNSAGTSGSQQLGVQAQDKIDSLITRFGDIKRWSLIYKDTTGCVPWVDDFAAASSFKRTNINIISNISENYGGCIVLYGENLDNLPRIPGSDDLPPNKAIYVLTWGHAWRIAEKYRVDDFGIRVVANLTEKDKLLKVEAKEIEMNGRTVSSRIHQPSNFSRFKIDLKSEATHSVLGQVSLDKNGFLGRNGKISSIRMAGAAGLKFGSKNYRPPTDIKLIEDIFELGVTYYSENYKNKHKFLDNLQKIKKDSQVYSSVMNKIFNEMNNSSLDYILDIEDADLLTPENFEYDIQVAVSSQNFRKINHSYVDFSGESKKRKLSSILRAQVLVGSDNYIYFEGDIYRVPQSIIDLIDKNLNRVIFEDNLISRPWKKTYKDREMD</sequence>
<accession>A0A9D2CPZ5</accession>
<reference evidence="1" key="1">
    <citation type="journal article" date="2021" name="PeerJ">
        <title>Extensive microbial diversity within the chicken gut microbiome revealed by metagenomics and culture.</title>
        <authorList>
            <person name="Gilroy R."/>
            <person name="Ravi A."/>
            <person name="Getino M."/>
            <person name="Pursley I."/>
            <person name="Horton D.L."/>
            <person name="Alikhan N.F."/>
            <person name="Baker D."/>
            <person name="Gharbi K."/>
            <person name="Hall N."/>
            <person name="Watson M."/>
            <person name="Adriaenssens E.M."/>
            <person name="Foster-Nyarko E."/>
            <person name="Jarju S."/>
            <person name="Secka A."/>
            <person name="Antonio M."/>
            <person name="Oren A."/>
            <person name="Chaudhuri R.R."/>
            <person name="La Ragione R."/>
            <person name="Hildebrand F."/>
            <person name="Pallen M.J."/>
        </authorList>
    </citation>
    <scope>NUCLEOTIDE SEQUENCE</scope>
    <source>
        <strain evidence="1">ChiHjej12B11-9195</strain>
    </source>
</reference>
<dbReference type="AlphaFoldDB" id="A0A9D2CPZ5"/>
<evidence type="ECO:0000313" key="2">
    <source>
        <dbReference type="Proteomes" id="UP000824134"/>
    </source>
</evidence>
<name>A0A9D2CPZ5_9MICC</name>
<dbReference type="Pfam" id="PF19614">
    <property type="entry name" value="DUF6119"/>
    <property type="match status" value="1"/>
</dbReference>
<organism evidence="1 2">
    <name type="scientific">Candidatus Rothia avicola</name>
    <dbReference type="NCBI Taxonomy" id="2840478"/>
    <lineage>
        <taxon>Bacteria</taxon>
        <taxon>Bacillati</taxon>
        <taxon>Actinomycetota</taxon>
        <taxon>Actinomycetes</taxon>
        <taxon>Micrococcales</taxon>
        <taxon>Micrococcaceae</taxon>
        <taxon>Rothia</taxon>
    </lineage>
</organism>
<dbReference type="EMBL" id="DXCN01000060">
    <property type="protein sequence ID" value="HIY95564.1"/>
    <property type="molecule type" value="Genomic_DNA"/>
</dbReference>
<proteinExistence type="predicted"/>
<dbReference type="Proteomes" id="UP000824134">
    <property type="component" value="Unassembled WGS sequence"/>
</dbReference>
<comment type="caution">
    <text evidence="1">The sequence shown here is derived from an EMBL/GenBank/DDBJ whole genome shotgun (WGS) entry which is preliminary data.</text>
</comment>